<proteinExistence type="predicted"/>
<evidence type="ECO:0000313" key="3">
    <source>
        <dbReference type="EMBL" id="KAH3681339.1"/>
    </source>
</evidence>
<dbReference type="Proteomes" id="UP000774326">
    <property type="component" value="Unassembled WGS sequence"/>
</dbReference>
<dbReference type="InterPro" id="IPR007527">
    <property type="entry name" value="Znf_SWIM"/>
</dbReference>
<dbReference type="OrthoDB" id="10549004at2759"/>
<accession>A0A9P8Q1X0</accession>
<dbReference type="EMBL" id="JAEUBG010004464">
    <property type="protein sequence ID" value="KAH3681339.1"/>
    <property type="molecule type" value="Genomic_DNA"/>
</dbReference>
<reference evidence="3" key="2">
    <citation type="submission" date="2021-01" db="EMBL/GenBank/DDBJ databases">
        <authorList>
            <person name="Schikora-Tamarit M.A."/>
        </authorList>
    </citation>
    <scope>NUCLEOTIDE SEQUENCE</scope>
    <source>
        <strain evidence="3">CBS2887</strain>
    </source>
</reference>
<evidence type="ECO:0000259" key="2">
    <source>
        <dbReference type="PROSITE" id="PS50966"/>
    </source>
</evidence>
<comment type="caution">
    <text evidence="3">The sequence shown here is derived from an EMBL/GenBank/DDBJ whole genome shotgun (WGS) entry which is preliminary data.</text>
</comment>
<dbReference type="GO" id="GO:0008270">
    <property type="term" value="F:zinc ion binding"/>
    <property type="evidence" value="ECO:0007669"/>
    <property type="project" value="UniProtKB-KW"/>
</dbReference>
<dbReference type="PROSITE" id="PS50966">
    <property type="entry name" value="ZF_SWIM"/>
    <property type="match status" value="1"/>
</dbReference>
<keyword evidence="1" id="KW-0863">Zinc-finger</keyword>
<gene>
    <name evidence="3" type="ORF">WICPIJ_007692</name>
</gene>
<reference evidence="3" key="1">
    <citation type="journal article" date="2021" name="Open Biol.">
        <title>Shared evolutionary footprints suggest mitochondrial oxidative damage underlies multiple complex I losses in fungi.</title>
        <authorList>
            <person name="Schikora-Tamarit M.A."/>
            <person name="Marcet-Houben M."/>
            <person name="Nosek J."/>
            <person name="Gabaldon T."/>
        </authorList>
    </citation>
    <scope>NUCLEOTIDE SEQUENCE</scope>
    <source>
        <strain evidence="3">CBS2887</strain>
    </source>
</reference>
<organism evidence="3 4">
    <name type="scientific">Wickerhamomyces pijperi</name>
    <name type="common">Yeast</name>
    <name type="synonym">Pichia pijperi</name>
    <dbReference type="NCBI Taxonomy" id="599730"/>
    <lineage>
        <taxon>Eukaryota</taxon>
        <taxon>Fungi</taxon>
        <taxon>Dikarya</taxon>
        <taxon>Ascomycota</taxon>
        <taxon>Saccharomycotina</taxon>
        <taxon>Saccharomycetes</taxon>
        <taxon>Phaffomycetales</taxon>
        <taxon>Wickerhamomycetaceae</taxon>
        <taxon>Wickerhamomyces</taxon>
    </lineage>
</organism>
<keyword evidence="1" id="KW-0479">Metal-binding</keyword>
<evidence type="ECO:0000256" key="1">
    <source>
        <dbReference type="PROSITE-ProRule" id="PRU00325"/>
    </source>
</evidence>
<dbReference type="AlphaFoldDB" id="A0A9P8Q1X0"/>
<keyword evidence="1" id="KW-0862">Zinc</keyword>
<name>A0A9P8Q1X0_WICPI</name>
<protein>
    <recommendedName>
        <fullName evidence="2">SWIM-type domain-containing protein</fullName>
    </recommendedName>
</protein>
<sequence>MVDPWPLKECVMNPFSISNTMTDPSEPPNENKVDVGSAALRKTGDDSLWFLMNLDSCKLKIRNCCDCETTARNFPSGVNCKHVICSPSPSNLCNGSLVVKSVMTMSSSTAVAKMLPSDVSEAKAPPT</sequence>
<evidence type="ECO:0000313" key="4">
    <source>
        <dbReference type="Proteomes" id="UP000774326"/>
    </source>
</evidence>
<keyword evidence="4" id="KW-1185">Reference proteome</keyword>
<feature type="domain" description="SWIM-type" evidence="2">
    <location>
        <begin position="50"/>
        <end position="91"/>
    </location>
</feature>